<dbReference type="EMBL" id="JAVDQK010000015">
    <property type="protein sequence ID" value="MDR6220650.1"/>
    <property type="molecule type" value="Genomic_DNA"/>
</dbReference>
<organism evidence="1 2">
    <name type="scientific">Deinococcus soli</name>
    <name type="common">ex Cha et al. 2016</name>
    <dbReference type="NCBI Taxonomy" id="1309411"/>
    <lineage>
        <taxon>Bacteria</taxon>
        <taxon>Thermotogati</taxon>
        <taxon>Deinococcota</taxon>
        <taxon>Deinococci</taxon>
        <taxon>Deinococcales</taxon>
        <taxon>Deinococcaceae</taxon>
        <taxon>Deinococcus</taxon>
    </lineage>
</organism>
<evidence type="ECO:0000313" key="1">
    <source>
        <dbReference type="EMBL" id="MDR6220650.1"/>
    </source>
</evidence>
<comment type="caution">
    <text evidence="1">The sequence shown here is derived from an EMBL/GenBank/DDBJ whole genome shotgun (WGS) entry which is preliminary data.</text>
</comment>
<name>A0AAE3XER1_9DEIO</name>
<sequence length="31" mass="3361">MNAFQPANDRRVVPLFTRICSICSSPAGATH</sequence>
<proteinExistence type="predicted"/>
<protein>
    <submittedName>
        <fullName evidence="1">Uncharacterized protein</fullName>
    </submittedName>
</protein>
<evidence type="ECO:0000313" key="2">
    <source>
        <dbReference type="Proteomes" id="UP001185331"/>
    </source>
</evidence>
<gene>
    <name evidence="1" type="ORF">J2Y00_004275</name>
</gene>
<dbReference type="Proteomes" id="UP001185331">
    <property type="component" value="Unassembled WGS sequence"/>
</dbReference>
<reference evidence="1" key="1">
    <citation type="submission" date="2023-07" db="EMBL/GenBank/DDBJ databases">
        <title>Sorghum-associated microbial communities from plants grown in Nebraska, USA.</title>
        <authorList>
            <person name="Schachtman D."/>
        </authorList>
    </citation>
    <scope>NUCLEOTIDE SEQUENCE</scope>
    <source>
        <strain evidence="1">BE330</strain>
    </source>
</reference>
<accession>A0AAE3XER1</accession>
<dbReference type="AlphaFoldDB" id="A0AAE3XER1"/>